<dbReference type="PROSITE" id="PS50109">
    <property type="entry name" value="HIS_KIN"/>
    <property type="match status" value="1"/>
</dbReference>
<evidence type="ECO:0000256" key="8">
    <source>
        <dbReference type="RuleBase" id="RU366032"/>
    </source>
</evidence>
<dbReference type="Pfam" id="PF02518">
    <property type="entry name" value="HATPase_c"/>
    <property type="match status" value="1"/>
</dbReference>
<evidence type="ECO:0000256" key="4">
    <source>
        <dbReference type="ARBA" id="ARBA00022741"/>
    </source>
</evidence>
<protein>
    <recommendedName>
        <fullName evidence="8">Protein-serine/threonine kinase</fullName>
        <ecNumber evidence="8">2.7.11.-</ecNumber>
    </recommendedName>
</protein>
<evidence type="ECO:0000256" key="2">
    <source>
        <dbReference type="ARBA" id="ARBA00022553"/>
    </source>
</evidence>
<dbReference type="EC" id="2.7.11.-" evidence="8"/>
<dbReference type="Pfam" id="PF10436">
    <property type="entry name" value="BCDHK_Adom3"/>
    <property type="match status" value="1"/>
</dbReference>
<dbReference type="InterPro" id="IPR005467">
    <property type="entry name" value="His_kinase_dom"/>
</dbReference>
<proteinExistence type="inferred from homology"/>
<dbReference type="GO" id="GO:0005759">
    <property type="term" value="C:mitochondrial matrix"/>
    <property type="evidence" value="ECO:0007669"/>
    <property type="project" value="UniProtKB-SubCell"/>
</dbReference>
<dbReference type="InterPro" id="IPR036784">
    <property type="entry name" value="AK/P_DHK_N_sf"/>
</dbReference>
<comment type="subcellular location">
    <subcellularLocation>
        <location evidence="8">Mitochondrion matrix</location>
    </subcellularLocation>
</comment>
<name>A0A2Z6S938_9GLOM</name>
<dbReference type="InterPro" id="IPR003594">
    <property type="entry name" value="HATPase_dom"/>
</dbReference>
<dbReference type="InterPro" id="IPR039028">
    <property type="entry name" value="BCKD/PDK"/>
</dbReference>
<dbReference type="InterPro" id="IPR018955">
    <property type="entry name" value="BCDHK/PDK_N"/>
</dbReference>
<dbReference type="Proteomes" id="UP000247702">
    <property type="component" value="Unassembled WGS sequence"/>
</dbReference>
<reference evidence="10 11" key="1">
    <citation type="submission" date="2017-11" db="EMBL/GenBank/DDBJ databases">
        <title>The genome of Rhizophagus clarus HR1 reveals common genetic basis of auxotrophy among arbuscular mycorrhizal fungi.</title>
        <authorList>
            <person name="Kobayashi Y."/>
        </authorList>
    </citation>
    <scope>NUCLEOTIDE SEQUENCE [LARGE SCALE GENOMIC DNA]</scope>
    <source>
        <strain evidence="10 11">HR1</strain>
    </source>
</reference>
<keyword evidence="7 8" id="KW-0496">Mitochondrion</keyword>
<dbReference type="AlphaFoldDB" id="A0A2Z6S938"/>
<accession>A0A2Z6S938</accession>
<dbReference type="SUPFAM" id="SSF69012">
    <property type="entry name" value="alpha-ketoacid dehydrogenase kinase, N-terminal domain"/>
    <property type="match status" value="1"/>
</dbReference>
<keyword evidence="5 8" id="KW-0418">Kinase</keyword>
<evidence type="ECO:0000256" key="5">
    <source>
        <dbReference type="ARBA" id="ARBA00022777"/>
    </source>
</evidence>
<dbReference type="STRING" id="94130.A0A2Z6S938"/>
<evidence type="ECO:0000256" key="1">
    <source>
        <dbReference type="ARBA" id="ARBA00006155"/>
    </source>
</evidence>
<dbReference type="Gene3D" id="1.20.140.20">
    <property type="entry name" value="Alpha-ketoacid/pyruvate dehydrogenase kinase, N-terminal domain"/>
    <property type="match status" value="1"/>
</dbReference>
<dbReference type="SUPFAM" id="SSF55874">
    <property type="entry name" value="ATPase domain of HSP90 chaperone/DNA topoisomerase II/histidine kinase"/>
    <property type="match status" value="1"/>
</dbReference>
<keyword evidence="11" id="KW-1185">Reference proteome</keyword>
<dbReference type="PANTHER" id="PTHR11947">
    <property type="entry name" value="PYRUVATE DEHYDROGENASE KINASE"/>
    <property type="match status" value="1"/>
</dbReference>
<dbReference type="GO" id="GO:0010906">
    <property type="term" value="P:regulation of glucose metabolic process"/>
    <property type="evidence" value="ECO:0007669"/>
    <property type="project" value="TreeGrafter"/>
</dbReference>
<evidence type="ECO:0000313" key="10">
    <source>
        <dbReference type="EMBL" id="GBC07575.1"/>
    </source>
</evidence>
<dbReference type="EMBL" id="BEXD01004153">
    <property type="protein sequence ID" value="GBC07575.1"/>
    <property type="molecule type" value="Genomic_DNA"/>
</dbReference>
<gene>
    <name evidence="10" type="ORF">RclHR1_07540013</name>
</gene>
<dbReference type="Gene3D" id="3.30.565.10">
    <property type="entry name" value="Histidine kinase-like ATPase, C-terminal domain"/>
    <property type="match status" value="1"/>
</dbReference>
<evidence type="ECO:0000256" key="6">
    <source>
        <dbReference type="ARBA" id="ARBA00022840"/>
    </source>
</evidence>
<keyword evidence="4 8" id="KW-0547">Nucleotide-binding</keyword>
<dbReference type="SMART" id="SM00387">
    <property type="entry name" value="HATPase_c"/>
    <property type="match status" value="1"/>
</dbReference>
<keyword evidence="6 8" id="KW-0067">ATP-binding</keyword>
<sequence>MTLLRTFSINKLSKFCYNLSTFRIQSRLYSTQQEIVVSFYDDKVTKYAEKSIKPVTLKELMRFVQPSLDNTESLLESAKYTRSELPVRLARRVKALQNLPFIVGTNPYIKSIYKLYYNSFELIRSFPEDVRDKETDEKFAEMLKEMVISHSENIPTLAKGFQECKKYMSSEDIKNFLDDMISARIGIRLIAEQHIALHNNLNDTSYTGIIDTKLCPQKLIQSCSKFVKELFEVHYGSAPNILINGQIDTTFTYVPVHLEYIIAEVLKNSCRATVEYSQKFNRTEHPPVIVTISKGKNFIGIRVRDQGGGVPAKDLPSIFDYSYTTVPQDDIVGGSGSLNILANVSKMAMQSGLGGPIAGLGYGLPLARIYANYFGGSIDLVSLHDYGCDVFLRLKQIDKSLEDLEI</sequence>
<comment type="caution">
    <text evidence="10">The sequence shown here is derived from an EMBL/GenBank/DDBJ whole genome shotgun (WGS) entry which is preliminary data.</text>
</comment>
<evidence type="ECO:0000256" key="3">
    <source>
        <dbReference type="ARBA" id="ARBA00022679"/>
    </source>
</evidence>
<dbReference type="PANTHER" id="PTHR11947:SF20">
    <property type="entry name" value="[3-METHYL-2-OXOBUTANOATE DEHYDROGENASE [LIPOAMIDE]] KINASE, MITOCHONDRIAL"/>
    <property type="match status" value="1"/>
</dbReference>
<dbReference type="GO" id="GO:0004740">
    <property type="term" value="F:pyruvate dehydrogenase (acetyl-transferring) kinase activity"/>
    <property type="evidence" value="ECO:0007669"/>
    <property type="project" value="TreeGrafter"/>
</dbReference>
<dbReference type="GO" id="GO:0005524">
    <property type="term" value="F:ATP binding"/>
    <property type="evidence" value="ECO:0007669"/>
    <property type="project" value="UniProtKB-UniRule"/>
</dbReference>
<feature type="domain" description="Histidine kinase" evidence="9">
    <location>
        <begin position="255"/>
        <end position="398"/>
    </location>
</feature>
<evidence type="ECO:0000259" key="9">
    <source>
        <dbReference type="PROSITE" id="PS50109"/>
    </source>
</evidence>
<keyword evidence="2" id="KW-0597">Phosphoprotein</keyword>
<keyword evidence="3 8" id="KW-0808">Transferase</keyword>
<evidence type="ECO:0000313" key="11">
    <source>
        <dbReference type="Proteomes" id="UP000247702"/>
    </source>
</evidence>
<comment type="similarity">
    <text evidence="1 8">Belongs to the PDK/BCKDK protein kinase family.</text>
</comment>
<evidence type="ECO:0000256" key="7">
    <source>
        <dbReference type="ARBA" id="ARBA00023128"/>
    </source>
</evidence>
<dbReference type="InterPro" id="IPR036890">
    <property type="entry name" value="HATPase_C_sf"/>
</dbReference>
<organism evidence="10 11">
    <name type="scientific">Rhizophagus clarus</name>
    <dbReference type="NCBI Taxonomy" id="94130"/>
    <lineage>
        <taxon>Eukaryota</taxon>
        <taxon>Fungi</taxon>
        <taxon>Fungi incertae sedis</taxon>
        <taxon>Mucoromycota</taxon>
        <taxon>Glomeromycotina</taxon>
        <taxon>Glomeromycetes</taxon>
        <taxon>Glomerales</taxon>
        <taxon>Glomeraceae</taxon>
        <taxon>Rhizophagus</taxon>
    </lineage>
</organism>